<keyword evidence="9" id="KW-0963">Cytoplasm</keyword>
<keyword evidence="12" id="KW-1185">Reference proteome</keyword>
<dbReference type="InterPro" id="IPR027417">
    <property type="entry name" value="P-loop_NTPase"/>
</dbReference>
<evidence type="ECO:0000256" key="1">
    <source>
        <dbReference type="ARBA" id="ARBA00005790"/>
    </source>
</evidence>
<protein>
    <recommendedName>
        <fullName evidence="3 9">Guanylate kinase</fullName>
        <ecNumber evidence="2 9">2.7.4.8</ecNumber>
    </recommendedName>
    <alternativeName>
        <fullName evidence="8 9">GMP kinase</fullName>
    </alternativeName>
</protein>
<evidence type="ECO:0000256" key="5">
    <source>
        <dbReference type="ARBA" id="ARBA00022741"/>
    </source>
</evidence>
<keyword evidence="6 9" id="KW-0418">Kinase</keyword>
<evidence type="ECO:0000256" key="7">
    <source>
        <dbReference type="ARBA" id="ARBA00022840"/>
    </source>
</evidence>
<sequence>MPGSLFVVAAPSGAGKTSLVKALVDSMAGVCLSVSHTTRPPRPGERDGVDYYFIDDATFETMQQAGAFLEHAQVFDHRYGTAWEKVTGLLEQGMDVILEIDWQGRRQVQACFPDCVSIFILPPSRETLEHRLRLRGQDGETVIARRMRAARTEISHYNEFDYLVVNDVFETALEDLMAIIRGRRLLRLRQEEQLTPLLNELLG</sequence>
<evidence type="ECO:0000313" key="11">
    <source>
        <dbReference type="EMBL" id="QBQ56393.1"/>
    </source>
</evidence>
<dbReference type="Gene3D" id="3.40.50.300">
    <property type="entry name" value="P-loop containing nucleotide triphosphate hydrolases"/>
    <property type="match status" value="1"/>
</dbReference>
<comment type="catalytic activity">
    <reaction evidence="9">
        <text>GMP + ATP = GDP + ADP</text>
        <dbReference type="Rhea" id="RHEA:20780"/>
        <dbReference type="ChEBI" id="CHEBI:30616"/>
        <dbReference type="ChEBI" id="CHEBI:58115"/>
        <dbReference type="ChEBI" id="CHEBI:58189"/>
        <dbReference type="ChEBI" id="CHEBI:456216"/>
        <dbReference type="EC" id="2.7.4.8"/>
    </reaction>
</comment>
<dbReference type="InterPro" id="IPR020590">
    <property type="entry name" value="Guanylate_kinase_CS"/>
</dbReference>
<dbReference type="KEGG" id="nwr:E3U44_00530"/>
<gene>
    <name evidence="9" type="primary">gmk</name>
    <name evidence="11" type="ORF">E3U44_00530</name>
</gene>
<evidence type="ECO:0000313" key="12">
    <source>
        <dbReference type="Proteomes" id="UP000294325"/>
    </source>
</evidence>
<comment type="similarity">
    <text evidence="1 9">Belongs to the guanylate kinase family.</text>
</comment>
<evidence type="ECO:0000256" key="9">
    <source>
        <dbReference type="HAMAP-Rule" id="MF_00328"/>
    </source>
</evidence>
<comment type="subcellular location">
    <subcellularLocation>
        <location evidence="9">Cytoplasm</location>
    </subcellularLocation>
</comment>
<dbReference type="AlphaFoldDB" id="A0A4P7C1M1"/>
<dbReference type="GO" id="GO:0005829">
    <property type="term" value="C:cytosol"/>
    <property type="evidence" value="ECO:0007669"/>
    <property type="project" value="TreeGrafter"/>
</dbReference>
<dbReference type="PROSITE" id="PS00856">
    <property type="entry name" value="GUANYLATE_KINASE_1"/>
    <property type="match status" value="1"/>
</dbReference>
<dbReference type="RefSeq" id="WP_134359607.1">
    <property type="nucleotide sequence ID" value="NZ_CP038033.1"/>
</dbReference>
<accession>A0A4P7C1M1</accession>
<dbReference type="SMART" id="SM00072">
    <property type="entry name" value="GuKc"/>
    <property type="match status" value="1"/>
</dbReference>
<dbReference type="InterPro" id="IPR017665">
    <property type="entry name" value="Guanylate_kinase"/>
</dbReference>
<feature type="binding site" evidence="9">
    <location>
        <begin position="10"/>
        <end position="17"/>
    </location>
    <ligand>
        <name>ATP</name>
        <dbReference type="ChEBI" id="CHEBI:30616"/>
    </ligand>
</feature>
<dbReference type="EMBL" id="CP038033">
    <property type="protein sequence ID" value="QBQ56393.1"/>
    <property type="molecule type" value="Genomic_DNA"/>
</dbReference>
<dbReference type="FunFam" id="3.30.63.10:FF:000002">
    <property type="entry name" value="Guanylate kinase 1"/>
    <property type="match status" value="1"/>
</dbReference>
<proteinExistence type="inferred from homology"/>
<dbReference type="EC" id="2.7.4.8" evidence="2 9"/>
<dbReference type="HAMAP" id="MF_00328">
    <property type="entry name" value="Guanylate_kinase"/>
    <property type="match status" value="1"/>
</dbReference>
<comment type="function">
    <text evidence="9">Essential for recycling GMP and indirectly, cGMP.</text>
</comment>
<feature type="domain" description="Guanylate kinase-like" evidence="10">
    <location>
        <begin position="3"/>
        <end position="181"/>
    </location>
</feature>
<dbReference type="OrthoDB" id="9808150at2"/>
<dbReference type="PROSITE" id="PS50052">
    <property type="entry name" value="GUANYLATE_KINASE_2"/>
    <property type="match status" value="1"/>
</dbReference>
<organism evidence="11 12">
    <name type="scientific">Nitrosococcus wardiae</name>
    <dbReference type="NCBI Taxonomy" id="1814290"/>
    <lineage>
        <taxon>Bacteria</taxon>
        <taxon>Pseudomonadati</taxon>
        <taxon>Pseudomonadota</taxon>
        <taxon>Gammaproteobacteria</taxon>
        <taxon>Chromatiales</taxon>
        <taxon>Chromatiaceae</taxon>
        <taxon>Nitrosococcus</taxon>
    </lineage>
</organism>
<keyword evidence="7 9" id="KW-0067">ATP-binding</keyword>
<dbReference type="InterPro" id="IPR008144">
    <property type="entry name" value="Guanylate_kin-like_dom"/>
</dbReference>
<dbReference type="GO" id="GO:0005524">
    <property type="term" value="F:ATP binding"/>
    <property type="evidence" value="ECO:0007669"/>
    <property type="project" value="UniProtKB-UniRule"/>
</dbReference>
<evidence type="ECO:0000259" key="10">
    <source>
        <dbReference type="PROSITE" id="PS50052"/>
    </source>
</evidence>
<reference evidence="11 12" key="1">
    <citation type="submission" date="2019-03" db="EMBL/GenBank/DDBJ databases">
        <title>The genome sequence of Nitrosococcus wardiae strain D1FHST reveals the archetypal metabolic capacity of ammonia-oxidizing Gammaproteobacteria.</title>
        <authorList>
            <person name="Wang L."/>
            <person name="Lim C.K."/>
            <person name="Hanson T.E."/>
            <person name="Dang H."/>
            <person name="Klotz M.G."/>
        </authorList>
    </citation>
    <scope>NUCLEOTIDE SEQUENCE [LARGE SCALE GENOMIC DNA]</scope>
    <source>
        <strain evidence="11 12">D1FHS</strain>
    </source>
</reference>
<dbReference type="GO" id="GO:0004385">
    <property type="term" value="F:GMP kinase activity"/>
    <property type="evidence" value="ECO:0007669"/>
    <property type="project" value="UniProtKB-UniRule"/>
</dbReference>
<evidence type="ECO:0000256" key="4">
    <source>
        <dbReference type="ARBA" id="ARBA00022679"/>
    </source>
</evidence>
<dbReference type="PANTHER" id="PTHR23117">
    <property type="entry name" value="GUANYLATE KINASE-RELATED"/>
    <property type="match status" value="1"/>
</dbReference>
<dbReference type="Pfam" id="PF00625">
    <property type="entry name" value="Guanylate_kin"/>
    <property type="match status" value="1"/>
</dbReference>
<keyword evidence="4 9" id="KW-0808">Transferase</keyword>
<evidence type="ECO:0000256" key="6">
    <source>
        <dbReference type="ARBA" id="ARBA00022777"/>
    </source>
</evidence>
<dbReference type="SUPFAM" id="SSF52540">
    <property type="entry name" value="P-loop containing nucleoside triphosphate hydrolases"/>
    <property type="match status" value="1"/>
</dbReference>
<dbReference type="NCBIfam" id="TIGR03263">
    <property type="entry name" value="guanyl_kin"/>
    <property type="match status" value="1"/>
</dbReference>
<dbReference type="Gene3D" id="3.30.63.10">
    <property type="entry name" value="Guanylate Kinase phosphate binding domain"/>
    <property type="match status" value="1"/>
</dbReference>
<evidence type="ECO:0000256" key="3">
    <source>
        <dbReference type="ARBA" id="ARBA00016296"/>
    </source>
</evidence>
<evidence type="ECO:0000256" key="8">
    <source>
        <dbReference type="ARBA" id="ARBA00030128"/>
    </source>
</evidence>
<dbReference type="InterPro" id="IPR008145">
    <property type="entry name" value="GK/Ca_channel_bsu"/>
</dbReference>
<dbReference type="PANTHER" id="PTHR23117:SF13">
    <property type="entry name" value="GUANYLATE KINASE"/>
    <property type="match status" value="1"/>
</dbReference>
<name>A0A4P7C1M1_9GAMM</name>
<evidence type="ECO:0000256" key="2">
    <source>
        <dbReference type="ARBA" id="ARBA00012961"/>
    </source>
</evidence>
<dbReference type="Proteomes" id="UP000294325">
    <property type="component" value="Chromosome"/>
</dbReference>
<dbReference type="CDD" id="cd00071">
    <property type="entry name" value="GMPK"/>
    <property type="match status" value="1"/>
</dbReference>
<keyword evidence="5 9" id="KW-0547">Nucleotide-binding</keyword>